<keyword evidence="2 6" id="KW-0645">Protease</keyword>
<dbReference type="AlphaFoldDB" id="A0A7W7CFJ8"/>
<dbReference type="InterPro" id="IPR022398">
    <property type="entry name" value="Peptidase_S8_His-AS"/>
</dbReference>
<name>A0A7W7CFJ8_9PSEU</name>
<feature type="active site" description="Charge relay system" evidence="5 6">
    <location>
        <position position="546"/>
    </location>
</feature>
<keyword evidence="3 6" id="KW-0378">Hydrolase</keyword>
<accession>A0A7W7CFJ8</accession>
<dbReference type="PANTHER" id="PTHR43806:SF11">
    <property type="entry name" value="CEREVISIN-RELATED"/>
    <property type="match status" value="1"/>
</dbReference>
<feature type="compositionally biased region" description="Basic and acidic residues" evidence="8">
    <location>
        <begin position="59"/>
        <end position="74"/>
    </location>
</feature>
<dbReference type="Pfam" id="PF00082">
    <property type="entry name" value="Peptidase_S8"/>
    <property type="match status" value="1"/>
</dbReference>
<dbReference type="GO" id="GO:0004252">
    <property type="term" value="F:serine-type endopeptidase activity"/>
    <property type="evidence" value="ECO:0007669"/>
    <property type="project" value="UniProtKB-UniRule"/>
</dbReference>
<organism evidence="11 12">
    <name type="scientific">Crossiella cryophila</name>
    <dbReference type="NCBI Taxonomy" id="43355"/>
    <lineage>
        <taxon>Bacteria</taxon>
        <taxon>Bacillati</taxon>
        <taxon>Actinomycetota</taxon>
        <taxon>Actinomycetes</taxon>
        <taxon>Pseudonocardiales</taxon>
        <taxon>Pseudonocardiaceae</taxon>
        <taxon>Crossiella</taxon>
    </lineage>
</organism>
<proteinExistence type="inferred from homology"/>
<evidence type="ECO:0000256" key="4">
    <source>
        <dbReference type="ARBA" id="ARBA00022825"/>
    </source>
</evidence>
<evidence type="ECO:0000313" key="11">
    <source>
        <dbReference type="EMBL" id="MBB4680276.1"/>
    </source>
</evidence>
<sequence length="1219" mass="129261">MRKRRQSAGVVAGIALLVSAGVPGLAGTAVAGEAPERLTGSAAAEWPMEAADRAAAAKPTERAGEQTPEQYERRAAGLAAGLAAEQLTGLATSRTGQQPRDRSAEQAAGRVAEWPAEQAAGRVAEWPAEQAAGRVAEWPAEQAAGRVAERPVELVAGQPTERRSVTLISGDQVVLEPNGEPREVRRGPGREQMSFSVQRRFGRHHVIPADARALLAEGKLDQRLFDVTALAEFGYTDDKRPDLPLILGYQGNGPRAKARGLPGVAGVTVHSELASVSGLAVGVAKRDAAALWATLTGGIGLGSGLAKVWLNGKRKPLLDKSTAQIGAPAAWQAGHTGKGVTVAVLDTGIDSGHPDLTGRVAAAKNFTAEEAKDFVGHGTHVASILAGHGEKYRGVAPEATLVDGKVCDRDGCAEDAILRGMEWAAAERAAKVVNFSVGGDDSPGLDPVEQAVNTLTERHGTLFVAASGNDGGGVPVMSPASADAALAVGAVDRDDQLAHFSNTGPRVGDGAIKPDLTAPGVDIVAARSQHSGGKPEDRHIAKSGTSMATPHVAGAAAILAGQHPDWTADRLKSVLMASARPNPERTVFEQGAGRVDVAAAVATSVTSAPTALNLGIQHSPHHDDEPVVRTVTYHNAGSTPVTLTPGFEVRGPGGVQPPAGMFTVSPATVTAPPGGSAQVTITADTRTGGPDGQYTGRLVAKAGALSVQTPLVIEQEIASYDLTIVHRDRTGVNTAKHSTHVVFLSDNDSRSPTSTDGVVKVRLPKGQYYVEAMIESPASGPAARDIALLAQPTVDLTGDTTVVLDAAISKPVKVTVPPGDAKLVHAEIATARTTKRWPWWNAWTGPTFDGVHTGHVGPPAAATEFSMNVHGQWAEPETPERGERAPYFYSLSWQENGRMPTGFTRKVDHSGLARFEANYRATGDGQAAKAMLWEVLPNGRHTLGPNLIIPLPHKRIEYRNAEFQTLDYLDVIRADNPTGYPLYSLQTGITRHRAQNYVTTWNGAPFSLAYRWYSSATRQGDDLRISIYPHSDQEGHEGYEPSGLQRATLYRDGKEFGEGHSIGNVRMQLPPSAGNYRLESEQNGAGINGFSTKVLSTWNFRSEHVPGTEKAKLPLHLIRFAPRLDEYNRAPADRDFLIPVRVEQQPGAPARTIRQLTTEVSYDDGVTWTVAEKVFGHDGHALVRVRHPRGDGFVSLRAKAVDNAGDSIEQTNVRAYRLG</sequence>
<dbReference type="EMBL" id="JACHMH010000001">
    <property type="protein sequence ID" value="MBB4680276.1"/>
    <property type="molecule type" value="Genomic_DNA"/>
</dbReference>
<evidence type="ECO:0000256" key="8">
    <source>
        <dbReference type="SAM" id="MobiDB-lite"/>
    </source>
</evidence>
<evidence type="ECO:0000256" key="2">
    <source>
        <dbReference type="ARBA" id="ARBA00022670"/>
    </source>
</evidence>
<keyword evidence="12" id="KW-1185">Reference proteome</keyword>
<dbReference type="SUPFAM" id="SSF52743">
    <property type="entry name" value="Subtilisin-like"/>
    <property type="match status" value="1"/>
</dbReference>
<dbReference type="RefSeq" id="WP_185005956.1">
    <property type="nucleotide sequence ID" value="NZ_BAAAUI010000009.1"/>
</dbReference>
<dbReference type="InterPro" id="IPR013783">
    <property type="entry name" value="Ig-like_fold"/>
</dbReference>
<dbReference type="GO" id="GO:0005975">
    <property type="term" value="P:carbohydrate metabolic process"/>
    <property type="evidence" value="ECO:0007669"/>
    <property type="project" value="UniProtKB-ARBA"/>
</dbReference>
<dbReference type="PROSITE" id="PS00138">
    <property type="entry name" value="SUBTILASE_SER"/>
    <property type="match status" value="1"/>
</dbReference>
<feature type="region of interest" description="Disordered" evidence="8">
    <location>
        <begin position="39"/>
        <end position="74"/>
    </location>
</feature>
<evidence type="ECO:0000256" key="3">
    <source>
        <dbReference type="ARBA" id="ARBA00022801"/>
    </source>
</evidence>
<dbReference type="PROSITE" id="PS51892">
    <property type="entry name" value="SUBTILASE"/>
    <property type="match status" value="1"/>
</dbReference>
<reference evidence="11 12" key="1">
    <citation type="submission" date="2020-08" db="EMBL/GenBank/DDBJ databases">
        <title>Sequencing the genomes of 1000 actinobacteria strains.</title>
        <authorList>
            <person name="Klenk H.-P."/>
        </authorList>
    </citation>
    <scope>NUCLEOTIDE SEQUENCE [LARGE SCALE GENOMIC DNA]</scope>
    <source>
        <strain evidence="11 12">DSM 44230</strain>
    </source>
</reference>
<dbReference type="PROSITE" id="PS00136">
    <property type="entry name" value="SUBTILASE_ASP"/>
    <property type="match status" value="1"/>
</dbReference>
<dbReference type="Gene3D" id="3.40.50.200">
    <property type="entry name" value="Peptidase S8/S53 domain"/>
    <property type="match status" value="1"/>
</dbReference>
<feature type="signal peptide" evidence="9">
    <location>
        <begin position="1"/>
        <end position="31"/>
    </location>
</feature>
<evidence type="ECO:0000259" key="10">
    <source>
        <dbReference type="Pfam" id="PF00082"/>
    </source>
</evidence>
<feature type="region of interest" description="Disordered" evidence="8">
    <location>
        <begin position="86"/>
        <end position="109"/>
    </location>
</feature>
<feature type="active site" description="Charge relay system" evidence="5 6">
    <location>
        <position position="346"/>
    </location>
</feature>
<dbReference type="InterPro" id="IPR000209">
    <property type="entry name" value="Peptidase_S8/S53_dom"/>
</dbReference>
<evidence type="ECO:0000256" key="9">
    <source>
        <dbReference type="SAM" id="SignalP"/>
    </source>
</evidence>
<evidence type="ECO:0000256" key="5">
    <source>
        <dbReference type="PIRSR" id="PIRSR615500-1"/>
    </source>
</evidence>
<gene>
    <name evidence="11" type="ORF">HNR67_006394</name>
</gene>
<keyword evidence="9" id="KW-0732">Signal</keyword>
<comment type="caution">
    <text evidence="11">The sequence shown here is derived from an EMBL/GenBank/DDBJ whole genome shotgun (WGS) entry which is preliminary data.</text>
</comment>
<feature type="domain" description="Peptidase S8/S53" evidence="10">
    <location>
        <begin position="337"/>
        <end position="593"/>
    </location>
</feature>
<dbReference type="PROSITE" id="PS00137">
    <property type="entry name" value="SUBTILASE_HIS"/>
    <property type="match status" value="1"/>
</dbReference>
<evidence type="ECO:0000313" key="12">
    <source>
        <dbReference type="Proteomes" id="UP000533598"/>
    </source>
</evidence>
<dbReference type="Gene3D" id="2.60.40.10">
    <property type="entry name" value="Immunoglobulins"/>
    <property type="match status" value="1"/>
</dbReference>
<comment type="similarity">
    <text evidence="1 6 7">Belongs to the peptidase S8 family.</text>
</comment>
<keyword evidence="4 6" id="KW-0720">Serine protease</keyword>
<dbReference type="Proteomes" id="UP000533598">
    <property type="component" value="Unassembled WGS sequence"/>
</dbReference>
<dbReference type="InterPro" id="IPR015500">
    <property type="entry name" value="Peptidase_S8_subtilisin-rel"/>
</dbReference>
<dbReference type="InterPro" id="IPR023828">
    <property type="entry name" value="Peptidase_S8_Ser-AS"/>
</dbReference>
<dbReference type="PRINTS" id="PR00723">
    <property type="entry name" value="SUBTILISIN"/>
</dbReference>
<feature type="active site" description="Charge relay system" evidence="5 6">
    <location>
        <position position="377"/>
    </location>
</feature>
<dbReference type="InterPro" id="IPR050131">
    <property type="entry name" value="Peptidase_S8_subtilisin-like"/>
</dbReference>
<feature type="chain" id="PRO_5030568731" evidence="9">
    <location>
        <begin position="32"/>
        <end position="1219"/>
    </location>
</feature>
<dbReference type="PANTHER" id="PTHR43806">
    <property type="entry name" value="PEPTIDASE S8"/>
    <property type="match status" value="1"/>
</dbReference>
<evidence type="ECO:0000256" key="7">
    <source>
        <dbReference type="RuleBase" id="RU003355"/>
    </source>
</evidence>
<evidence type="ECO:0000256" key="6">
    <source>
        <dbReference type="PROSITE-ProRule" id="PRU01240"/>
    </source>
</evidence>
<protein>
    <submittedName>
        <fullName evidence="11">Subtilisin family serine protease</fullName>
    </submittedName>
</protein>
<dbReference type="GO" id="GO:0006508">
    <property type="term" value="P:proteolysis"/>
    <property type="evidence" value="ECO:0007669"/>
    <property type="project" value="UniProtKB-KW"/>
</dbReference>
<dbReference type="InterPro" id="IPR036852">
    <property type="entry name" value="Peptidase_S8/S53_dom_sf"/>
</dbReference>
<evidence type="ECO:0000256" key="1">
    <source>
        <dbReference type="ARBA" id="ARBA00011073"/>
    </source>
</evidence>
<dbReference type="InterPro" id="IPR023827">
    <property type="entry name" value="Peptidase_S8_Asp-AS"/>
</dbReference>